<accession>A0A285VER5</accession>
<dbReference type="Proteomes" id="UP000219435">
    <property type="component" value="Unassembled WGS sequence"/>
</dbReference>
<dbReference type="AlphaFoldDB" id="A0A285VER5"/>
<sequence length="89" mass="10007">MGWRHRRGEDEFTRANSAVRYLLVEASGLLSSECTKQAEELLRVGEPDLALEFMAWDLAPHADELPEHLVRFIKEEVGDAGPMPPAFEA</sequence>
<evidence type="ECO:0000313" key="2">
    <source>
        <dbReference type="Proteomes" id="UP000219435"/>
    </source>
</evidence>
<dbReference type="OrthoDB" id="495728at2"/>
<proteinExistence type="predicted"/>
<protein>
    <submittedName>
        <fullName evidence="1">Uncharacterized protein</fullName>
    </submittedName>
</protein>
<organism evidence="1 2">
    <name type="scientific">Blastococcus aggregatus</name>
    <dbReference type="NCBI Taxonomy" id="38502"/>
    <lineage>
        <taxon>Bacteria</taxon>
        <taxon>Bacillati</taxon>
        <taxon>Actinomycetota</taxon>
        <taxon>Actinomycetes</taxon>
        <taxon>Geodermatophilales</taxon>
        <taxon>Geodermatophilaceae</taxon>
        <taxon>Blastococcus</taxon>
    </lineage>
</organism>
<evidence type="ECO:0000313" key="1">
    <source>
        <dbReference type="EMBL" id="SOC52058.1"/>
    </source>
</evidence>
<name>A0A285VER5_9ACTN</name>
<dbReference type="EMBL" id="OBQI01000006">
    <property type="protein sequence ID" value="SOC52058.1"/>
    <property type="molecule type" value="Genomic_DNA"/>
</dbReference>
<gene>
    <name evidence="1" type="ORF">SAMN05660748_3939</name>
</gene>
<dbReference type="RefSeq" id="WP_141437176.1">
    <property type="nucleotide sequence ID" value="NZ_OBQI01000006.1"/>
</dbReference>
<keyword evidence="2" id="KW-1185">Reference proteome</keyword>
<reference evidence="2" key="1">
    <citation type="submission" date="2017-08" db="EMBL/GenBank/DDBJ databases">
        <authorList>
            <person name="Varghese N."/>
            <person name="Submissions S."/>
        </authorList>
    </citation>
    <scope>NUCLEOTIDE SEQUENCE [LARGE SCALE GENOMIC DNA]</scope>
    <source>
        <strain evidence="2">DSM 4725</strain>
    </source>
</reference>